<comment type="caution">
    <text evidence="7">The sequence shown here is derived from an EMBL/GenBank/DDBJ whole genome shotgun (WGS) entry which is preliminary data.</text>
</comment>
<reference evidence="8" key="1">
    <citation type="journal article" date="2019" name="Int. J. Syst. Evol. Microbiol.">
        <title>The Global Catalogue of Microorganisms (GCM) 10K type strain sequencing project: providing services to taxonomists for standard genome sequencing and annotation.</title>
        <authorList>
            <consortium name="The Broad Institute Genomics Platform"/>
            <consortium name="The Broad Institute Genome Sequencing Center for Infectious Disease"/>
            <person name="Wu L."/>
            <person name="Ma J."/>
        </authorList>
    </citation>
    <scope>NUCLEOTIDE SEQUENCE [LARGE SCALE GENOMIC DNA]</scope>
    <source>
        <strain evidence="8">JCM 17664</strain>
    </source>
</reference>
<feature type="transmembrane region" description="Helical" evidence="5">
    <location>
        <begin position="294"/>
        <end position="313"/>
    </location>
</feature>
<keyword evidence="2 5" id="KW-0812">Transmembrane</keyword>
<feature type="transmembrane region" description="Helical" evidence="5">
    <location>
        <begin position="35"/>
        <end position="52"/>
    </location>
</feature>
<evidence type="ECO:0000313" key="8">
    <source>
        <dbReference type="Proteomes" id="UP001501207"/>
    </source>
</evidence>
<evidence type="ECO:0000259" key="6">
    <source>
        <dbReference type="Pfam" id="PF00916"/>
    </source>
</evidence>
<dbReference type="Pfam" id="PF00916">
    <property type="entry name" value="Sulfate_transp"/>
    <property type="match status" value="1"/>
</dbReference>
<keyword evidence="8" id="KW-1185">Reference proteome</keyword>
<evidence type="ECO:0000256" key="4">
    <source>
        <dbReference type="ARBA" id="ARBA00023136"/>
    </source>
</evidence>
<feature type="transmembrane region" description="Helical" evidence="5">
    <location>
        <begin position="383"/>
        <end position="414"/>
    </location>
</feature>
<accession>A0ABP8FC43</accession>
<feature type="transmembrane region" description="Helical" evidence="5">
    <location>
        <begin position="164"/>
        <end position="183"/>
    </location>
</feature>
<evidence type="ECO:0000256" key="3">
    <source>
        <dbReference type="ARBA" id="ARBA00022989"/>
    </source>
</evidence>
<sequence length="548" mass="58447">MKSNHIKGDLVSGVIVFLIAVPLCLGIALASGAPLYAGMIAGMSGGLVVGLLSKSQVSIAGPAAGLTAIVLSAITSMGDFRIFLAAVVLAGLLQLLMGFLKAGTVANYFPSNVIKGMLAAIGLIIVLKQIPHAVGFDEDAVGDFSFRQLNGENTFSSLAAMLDAFHPGAVLIAGVSLLVLIFWKKIPGLGKIPAPLAAVVLGVAMQEAFRAWMPGWGLDIKQLVQLPVPDDLAGFVGQFTFPDFSALAGKEVWITAMTIAVVASLETLLNVEATDKLDPQRRYTPPNRELKAQGVGNLVSGLLGGLPVTSVIVRSSVNINAGGRTRLSTITHGALLLVCAAMIPGLLNRIPLATLAALLIITGYKLCNPAIFREMFAKGKHQWVPFLVTVVAIVWTDLLIGVLLGLAVSVISILRGNIKSPYFFHKGKYRDGDLIRIELAQEVSFLNKASIQLTLEALPEKSTVLIDGSRTVYVAHDVLELIREFRDVKAPEKQITLLLSGFRKVYKIPNSGHTFILKNEGENIAWEPTAATPPPAQSHRELLKELIN</sequence>
<evidence type="ECO:0000313" key="7">
    <source>
        <dbReference type="EMBL" id="GAA4300175.1"/>
    </source>
</evidence>
<feature type="transmembrane region" description="Helical" evidence="5">
    <location>
        <begin position="112"/>
        <end position="130"/>
    </location>
</feature>
<keyword evidence="3 5" id="KW-1133">Transmembrane helix</keyword>
<feature type="transmembrane region" description="Helical" evidence="5">
    <location>
        <begin position="333"/>
        <end position="362"/>
    </location>
</feature>
<evidence type="ECO:0000256" key="2">
    <source>
        <dbReference type="ARBA" id="ARBA00022692"/>
    </source>
</evidence>
<feature type="transmembrane region" description="Helical" evidence="5">
    <location>
        <begin position="10"/>
        <end position="29"/>
    </location>
</feature>
<dbReference type="Proteomes" id="UP001501207">
    <property type="component" value="Unassembled WGS sequence"/>
</dbReference>
<comment type="subcellular location">
    <subcellularLocation>
        <location evidence="1">Membrane</location>
        <topology evidence="1">Multi-pass membrane protein</topology>
    </subcellularLocation>
</comment>
<keyword evidence="4 5" id="KW-0472">Membrane</keyword>
<proteinExistence type="predicted"/>
<feature type="domain" description="SLC26A/SulP transporter" evidence="6">
    <location>
        <begin position="7"/>
        <end position="370"/>
    </location>
</feature>
<name>A0ABP8FC43_9BACT</name>
<feature type="transmembrane region" description="Helical" evidence="5">
    <location>
        <begin position="252"/>
        <end position="273"/>
    </location>
</feature>
<dbReference type="RefSeq" id="WP_344973596.1">
    <property type="nucleotide sequence ID" value="NZ_BAABFN010000001.1"/>
</dbReference>
<organism evidence="7 8">
    <name type="scientific">Compostibacter hankyongensis</name>
    <dbReference type="NCBI Taxonomy" id="1007089"/>
    <lineage>
        <taxon>Bacteria</taxon>
        <taxon>Pseudomonadati</taxon>
        <taxon>Bacteroidota</taxon>
        <taxon>Chitinophagia</taxon>
        <taxon>Chitinophagales</taxon>
        <taxon>Chitinophagaceae</taxon>
        <taxon>Compostibacter</taxon>
    </lineage>
</organism>
<dbReference type="PANTHER" id="PTHR11814">
    <property type="entry name" value="SULFATE TRANSPORTER"/>
    <property type="match status" value="1"/>
</dbReference>
<dbReference type="InterPro" id="IPR001902">
    <property type="entry name" value="SLC26A/SulP_fam"/>
</dbReference>
<dbReference type="InterPro" id="IPR011547">
    <property type="entry name" value="SLC26A/SulP_dom"/>
</dbReference>
<gene>
    <name evidence="7" type="ORF">GCM10023143_00910</name>
</gene>
<evidence type="ECO:0000256" key="5">
    <source>
        <dbReference type="SAM" id="Phobius"/>
    </source>
</evidence>
<dbReference type="EMBL" id="BAABFN010000001">
    <property type="protein sequence ID" value="GAA4300175.1"/>
    <property type="molecule type" value="Genomic_DNA"/>
</dbReference>
<evidence type="ECO:0000256" key="1">
    <source>
        <dbReference type="ARBA" id="ARBA00004141"/>
    </source>
</evidence>
<protein>
    <submittedName>
        <fullName evidence="7">SulP family inorganic anion transporter</fullName>
    </submittedName>
</protein>
<feature type="transmembrane region" description="Helical" evidence="5">
    <location>
        <begin position="82"/>
        <end position="100"/>
    </location>
</feature>
<feature type="transmembrane region" description="Helical" evidence="5">
    <location>
        <begin position="59"/>
        <end position="76"/>
    </location>
</feature>